<reference evidence="5" key="1">
    <citation type="submission" date="2014-03" db="EMBL/GenBank/DDBJ databases">
        <title>The sialotranscriptome of Amblyomma triste, Amblyomma parvum and Amblyomma cajennense ticks, uncovered by 454-based RNA-seq.</title>
        <authorList>
            <person name="Garcia G.R."/>
            <person name="Gardinassi L.G."/>
            <person name="Ribeiro J.M."/>
            <person name="Anatriello E."/>
            <person name="Ferreira B.R."/>
            <person name="Moreira H.N."/>
            <person name="Mafra C."/>
            <person name="Olegario M.M."/>
            <person name="Szabo P.J."/>
            <person name="Miranda-Santos I.K."/>
            <person name="Maruyama S.R."/>
        </authorList>
    </citation>
    <scope>NUCLEOTIDE SEQUENCE</scope>
    <source>
        <strain evidence="5">Uberlandia</strain>
        <tissue evidence="5">Salivary glands</tissue>
    </source>
</reference>
<keyword evidence="3" id="KW-0732">Signal</keyword>
<feature type="chain" id="PRO_5001515791" description="Single domain-containing protein" evidence="3">
    <location>
        <begin position="22"/>
        <end position="103"/>
    </location>
</feature>
<proteinExistence type="evidence at transcript level"/>
<comment type="subcellular location">
    <subcellularLocation>
        <location evidence="1">Secreted</location>
    </subcellularLocation>
</comment>
<dbReference type="GO" id="GO:0005576">
    <property type="term" value="C:extracellular region"/>
    <property type="evidence" value="ECO:0007669"/>
    <property type="project" value="UniProtKB-SubCell"/>
</dbReference>
<evidence type="ECO:0000256" key="3">
    <source>
        <dbReference type="SAM" id="SignalP"/>
    </source>
</evidence>
<protein>
    <recommendedName>
        <fullName evidence="4">Single domain-containing protein</fullName>
    </recommendedName>
</protein>
<keyword evidence="2" id="KW-0964">Secreted</keyword>
<evidence type="ECO:0000256" key="1">
    <source>
        <dbReference type="ARBA" id="ARBA00004613"/>
    </source>
</evidence>
<dbReference type="SMART" id="SM01318">
    <property type="entry name" value="SVWC"/>
    <property type="match status" value="1"/>
</dbReference>
<dbReference type="InterPro" id="IPR029277">
    <property type="entry name" value="SVWC_dom"/>
</dbReference>
<evidence type="ECO:0000313" key="5">
    <source>
        <dbReference type="EMBL" id="JAC23719.1"/>
    </source>
</evidence>
<sequence length="103" mass="12137">MSKVTQLLLLTIALTEHIALCEKKKNVSSLEFVKDTCRFHGHTIKDGDYEYPKGICEEWKCNVTARRLTVAGCYIPDRHSSCIHVTDDRIYWPRCCHFYRYYC</sequence>
<feature type="domain" description="Single" evidence="4">
    <location>
        <begin position="37"/>
        <end position="103"/>
    </location>
</feature>
<dbReference type="EMBL" id="GBBK01000763">
    <property type="protein sequence ID" value="JAC23719.1"/>
    <property type="molecule type" value="mRNA"/>
</dbReference>
<dbReference type="AlphaFoldDB" id="A0A023FQU4"/>
<evidence type="ECO:0000259" key="4">
    <source>
        <dbReference type="SMART" id="SM01318"/>
    </source>
</evidence>
<organism evidence="5">
    <name type="scientific">Amblyomma cajennense</name>
    <name type="common">Cayenne tick</name>
    <name type="synonym">Acarus cajennensis</name>
    <dbReference type="NCBI Taxonomy" id="34607"/>
    <lineage>
        <taxon>Eukaryota</taxon>
        <taxon>Metazoa</taxon>
        <taxon>Ecdysozoa</taxon>
        <taxon>Arthropoda</taxon>
        <taxon>Chelicerata</taxon>
        <taxon>Arachnida</taxon>
        <taxon>Acari</taxon>
        <taxon>Parasitiformes</taxon>
        <taxon>Ixodida</taxon>
        <taxon>Ixodoidea</taxon>
        <taxon>Ixodidae</taxon>
        <taxon>Amblyomminae</taxon>
        <taxon>Amblyomma</taxon>
    </lineage>
</organism>
<dbReference type="Pfam" id="PF15430">
    <property type="entry name" value="SVWC"/>
    <property type="match status" value="1"/>
</dbReference>
<name>A0A023FQU4_AMBCJ</name>
<evidence type="ECO:0000256" key="2">
    <source>
        <dbReference type="ARBA" id="ARBA00022525"/>
    </source>
</evidence>
<accession>A0A023FQU4</accession>
<feature type="signal peptide" evidence="3">
    <location>
        <begin position="1"/>
        <end position="21"/>
    </location>
</feature>